<dbReference type="Gene3D" id="3.90.1150.10">
    <property type="entry name" value="Aspartate Aminotransferase, domain 1"/>
    <property type="match status" value="1"/>
</dbReference>
<gene>
    <name evidence="5" type="ORF">AC482_04830</name>
</gene>
<dbReference type="FunFam" id="3.40.640.10:FF:000004">
    <property type="entry name" value="Acetylornithine aminotransferase"/>
    <property type="match status" value="1"/>
</dbReference>
<name>A0A0M0BNA0_9ARCH</name>
<dbReference type="PROSITE" id="PS00600">
    <property type="entry name" value="AA_TRANSFER_CLASS_3"/>
    <property type="match status" value="1"/>
</dbReference>
<dbReference type="NCBIfam" id="NF004426">
    <property type="entry name" value="PRK05769.1"/>
    <property type="match status" value="1"/>
</dbReference>
<dbReference type="GO" id="GO:0042802">
    <property type="term" value="F:identical protein binding"/>
    <property type="evidence" value="ECO:0007669"/>
    <property type="project" value="TreeGrafter"/>
</dbReference>
<dbReference type="AlphaFoldDB" id="A0A0M0BNA0"/>
<comment type="caution">
    <text evidence="5">The sequence shown here is derived from an EMBL/GenBank/DDBJ whole genome shotgun (WGS) entry which is preliminary data.</text>
</comment>
<accession>A0A0M0BNA0</accession>
<dbReference type="SUPFAM" id="SSF53383">
    <property type="entry name" value="PLP-dependent transferases"/>
    <property type="match status" value="1"/>
</dbReference>
<dbReference type="Proteomes" id="UP000037210">
    <property type="component" value="Unassembled WGS sequence"/>
</dbReference>
<dbReference type="InterPro" id="IPR015424">
    <property type="entry name" value="PyrdxlP-dep_Trfase"/>
</dbReference>
<dbReference type="GO" id="GO:0008483">
    <property type="term" value="F:transaminase activity"/>
    <property type="evidence" value="ECO:0007669"/>
    <property type="project" value="InterPro"/>
</dbReference>
<dbReference type="PANTHER" id="PTHR11986">
    <property type="entry name" value="AMINOTRANSFERASE CLASS III"/>
    <property type="match status" value="1"/>
</dbReference>
<dbReference type="InterPro" id="IPR015422">
    <property type="entry name" value="PyrdxlP-dep_Trfase_small"/>
</dbReference>
<evidence type="ECO:0000313" key="5">
    <source>
        <dbReference type="EMBL" id="KON30047.1"/>
    </source>
</evidence>
<dbReference type="InterPro" id="IPR049704">
    <property type="entry name" value="Aminotrans_3_PPA_site"/>
</dbReference>
<reference evidence="5 6" key="1">
    <citation type="submission" date="2015-06" db="EMBL/GenBank/DDBJ databases">
        <title>New insights into the roles of widespread benthic archaea in carbon and nitrogen cycling.</title>
        <authorList>
            <person name="Lazar C.S."/>
            <person name="Baker B.J."/>
            <person name="Seitz K.W."/>
            <person name="Hyde A.S."/>
            <person name="Dick G.J."/>
            <person name="Hinrichs K.-U."/>
            <person name="Teske A.P."/>
        </authorList>
    </citation>
    <scope>NUCLEOTIDE SEQUENCE [LARGE SCALE GENOMIC DNA]</scope>
    <source>
        <strain evidence="5">DG-45</strain>
    </source>
</reference>
<dbReference type="Pfam" id="PF00202">
    <property type="entry name" value="Aminotran_3"/>
    <property type="match status" value="1"/>
</dbReference>
<evidence type="ECO:0000256" key="4">
    <source>
        <dbReference type="RuleBase" id="RU003560"/>
    </source>
</evidence>
<evidence type="ECO:0000313" key="6">
    <source>
        <dbReference type="Proteomes" id="UP000037210"/>
    </source>
</evidence>
<dbReference type="Gene3D" id="3.40.640.10">
    <property type="entry name" value="Type I PLP-dependent aspartate aminotransferase-like (Major domain)"/>
    <property type="match status" value="1"/>
</dbReference>
<comment type="similarity">
    <text evidence="2 4">Belongs to the class-III pyridoxal-phosphate-dependent aminotransferase family.</text>
</comment>
<dbReference type="PANTHER" id="PTHR11986:SF58">
    <property type="entry name" value="LEUCINE_METHIONINE RACEMASE"/>
    <property type="match status" value="1"/>
</dbReference>
<dbReference type="InterPro" id="IPR015421">
    <property type="entry name" value="PyrdxlP-dep_Trfase_major"/>
</dbReference>
<evidence type="ECO:0000256" key="3">
    <source>
        <dbReference type="ARBA" id="ARBA00022898"/>
    </source>
</evidence>
<dbReference type="GO" id="GO:0030170">
    <property type="term" value="F:pyridoxal phosphate binding"/>
    <property type="evidence" value="ECO:0007669"/>
    <property type="project" value="InterPro"/>
</dbReference>
<protein>
    <recommendedName>
        <fullName evidence="7">Acetyl ornithine aminotransferase family protein</fullName>
    </recommendedName>
</protein>
<evidence type="ECO:0000256" key="2">
    <source>
        <dbReference type="ARBA" id="ARBA00008954"/>
    </source>
</evidence>
<proteinExistence type="inferred from homology"/>
<dbReference type="EMBL" id="LFWZ01000043">
    <property type="protein sequence ID" value="KON30047.1"/>
    <property type="molecule type" value="Genomic_DNA"/>
</dbReference>
<dbReference type="InterPro" id="IPR050103">
    <property type="entry name" value="Class-III_PLP-dep_AT"/>
</dbReference>
<evidence type="ECO:0000256" key="1">
    <source>
        <dbReference type="ARBA" id="ARBA00001933"/>
    </source>
</evidence>
<organism evidence="5 6">
    <name type="scientific">miscellaneous Crenarchaeota group-15 archaeon DG-45</name>
    <dbReference type="NCBI Taxonomy" id="1685127"/>
    <lineage>
        <taxon>Archaea</taxon>
        <taxon>Candidatus Bathyarchaeota</taxon>
        <taxon>MCG-15</taxon>
    </lineage>
</organism>
<sequence>MRTEKWWKLEGPSIKVEPGVDGTRTRSLIREDERYLMTSTKEPDLRPVSIVRGEGPFFVDKDGNVFVDFCAGVAVLVLGHNHPEVKNAIIEQAESFAYYEAQDFYFDLQVQAAKRLVEASPGRDQKVFFSNSGTESVEAAIKIAFRSRPLRRVGMAFMGGFHGRTLGALTHTASKTVHKKFYPTIPDIIHLPYPYCYRCPYRLNPDDCGTHCVDIIDEVYFESLADPSTVNYIIAEPIQGEGGYIVPPDEFFPRLHRLCDRHGILLIDDEIQSGMGRTGRMFACEHWGLEPDIICLAKGIAGGIPLGATIIPSRLDLEPGAHSNTFGGNPIALNVMLRVFDVIEREGLCGNAERVGALILRRLEEMKERYEIIGDVRGKGLMIGVEIVKDKRSKEYGREERDRILVEMLRRGLVALGCGRSVIRFCPPLIITEEIADGAMDIFEAALKSLR</sequence>
<comment type="cofactor">
    <cofactor evidence="1">
        <name>pyridoxal 5'-phosphate</name>
        <dbReference type="ChEBI" id="CHEBI:597326"/>
    </cofactor>
</comment>
<dbReference type="InterPro" id="IPR005814">
    <property type="entry name" value="Aminotrans_3"/>
</dbReference>
<dbReference type="PIRSF" id="PIRSF000521">
    <property type="entry name" value="Transaminase_4ab_Lys_Orn"/>
    <property type="match status" value="1"/>
</dbReference>
<keyword evidence="3 4" id="KW-0663">Pyridoxal phosphate</keyword>
<dbReference type="CDD" id="cd00610">
    <property type="entry name" value="OAT_like"/>
    <property type="match status" value="1"/>
</dbReference>
<evidence type="ECO:0008006" key="7">
    <source>
        <dbReference type="Google" id="ProtNLM"/>
    </source>
</evidence>